<organism evidence="1 2">
    <name type="scientific">Ficus carica</name>
    <name type="common">Common fig</name>
    <dbReference type="NCBI Taxonomy" id="3494"/>
    <lineage>
        <taxon>Eukaryota</taxon>
        <taxon>Viridiplantae</taxon>
        <taxon>Streptophyta</taxon>
        <taxon>Embryophyta</taxon>
        <taxon>Tracheophyta</taxon>
        <taxon>Spermatophyta</taxon>
        <taxon>Magnoliopsida</taxon>
        <taxon>eudicotyledons</taxon>
        <taxon>Gunneridae</taxon>
        <taxon>Pentapetalae</taxon>
        <taxon>rosids</taxon>
        <taxon>fabids</taxon>
        <taxon>Rosales</taxon>
        <taxon>Moraceae</taxon>
        <taxon>Ficeae</taxon>
        <taxon>Ficus</taxon>
    </lineage>
</organism>
<sequence length="79" mass="8539">MFLASLWILGPRDRGKGSMAKILVAEVISRVEGSTLGEVKGDPSCGFAVEGAWHPCQDGNDSKKPTHCLPAIPNLWMFL</sequence>
<comment type="caution">
    <text evidence="1">The sequence shown here is derived from an EMBL/GenBank/DDBJ whole genome shotgun (WGS) entry which is preliminary data.</text>
</comment>
<gene>
    <name evidence="1" type="ORF">TIFTF001_027181</name>
</gene>
<proteinExistence type="predicted"/>
<dbReference type="Proteomes" id="UP001187192">
    <property type="component" value="Unassembled WGS sequence"/>
</dbReference>
<evidence type="ECO:0000313" key="1">
    <source>
        <dbReference type="EMBL" id="GMN58091.1"/>
    </source>
</evidence>
<keyword evidence="2" id="KW-1185">Reference proteome</keyword>
<accession>A0AA88DMK1</accession>
<protein>
    <submittedName>
        <fullName evidence="1">Uncharacterized protein</fullName>
    </submittedName>
</protein>
<dbReference type="EMBL" id="BTGU01000075">
    <property type="protein sequence ID" value="GMN58091.1"/>
    <property type="molecule type" value="Genomic_DNA"/>
</dbReference>
<reference evidence="1" key="1">
    <citation type="submission" date="2023-07" db="EMBL/GenBank/DDBJ databases">
        <title>draft genome sequence of fig (Ficus carica).</title>
        <authorList>
            <person name="Takahashi T."/>
            <person name="Nishimura K."/>
        </authorList>
    </citation>
    <scope>NUCLEOTIDE SEQUENCE</scope>
</reference>
<name>A0AA88DMK1_FICCA</name>
<evidence type="ECO:0000313" key="2">
    <source>
        <dbReference type="Proteomes" id="UP001187192"/>
    </source>
</evidence>
<dbReference type="AlphaFoldDB" id="A0AA88DMK1"/>